<comment type="similarity">
    <text evidence="5">Belongs to the Rap family.</text>
</comment>
<dbReference type="SUPFAM" id="SSF48452">
    <property type="entry name" value="TPR-like"/>
    <property type="match status" value="2"/>
</dbReference>
<protein>
    <submittedName>
        <fullName evidence="7">Uncharacterized protein</fullName>
    </submittedName>
</protein>
<keyword evidence="4 6" id="KW-0802">TPR repeat</keyword>
<feature type="repeat" description="TPR" evidence="6">
    <location>
        <begin position="203"/>
        <end position="236"/>
    </location>
</feature>
<proteinExistence type="inferred from homology"/>
<dbReference type="SMART" id="SM00028">
    <property type="entry name" value="TPR"/>
    <property type="match status" value="5"/>
</dbReference>
<evidence type="ECO:0000256" key="6">
    <source>
        <dbReference type="PROSITE-ProRule" id="PRU00339"/>
    </source>
</evidence>
<dbReference type="EMBL" id="JPMD01000025">
    <property type="protein sequence ID" value="KEZ86169.1"/>
    <property type="molecule type" value="Genomic_DNA"/>
</dbReference>
<dbReference type="InterPro" id="IPR019734">
    <property type="entry name" value="TPR_rpt"/>
</dbReference>
<dbReference type="InterPro" id="IPR011990">
    <property type="entry name" value="TPR-like_helical_dom_sf"/>
</dbReference>
<evidence type="ECO:0000256" key="2">
    <source>
        <dbReference type="ARBA" id="ARBA00022490"/>
    </source>
</evidence>
<dbReference type="GO" id="GO:0005737">
    <property type="term" value="C:cytoplasm"/>
    <property type="evidence" value="ECO:0007669"/>
    <property type="project" value="UniProtKB-SubCell"/>
</dbReference>
<dbReference type="RefSeq" id="WP_035133120.1">
    <property type="nucleotide sequence ID" value="NZ_JPMD01000025.1"/>
</dbReference>
<comment type="caution">
    <text evidence="7">The sequence shown here is derived from an EMBL/GenBank/DDBJ whole genome shotgun (WGS) entry which is preliminary data.</text>
</comment>
<keyword evidence="8" id="KW-1185">Reference proteome</keyword>
<evidence type="ECO:0000256" key="4">
    <source>
        <dbReference type="ARBA" id="ARBA00022803"/>
    </source>
</evidence>
<keyword evidence="2" id="KW-0963">Cytoplasm</keyword>
<organism evidence="7 8">
    <name type="scientific">Clostridium sulfidigenes</name>
    <dbReference type="NCBI Taxonomy" id="318464"/>
    <lineage>
        <taxon>Bacteria</taxon>
        <taxon>Bacillati</taxon>
        <taxon>Bacillota</taxon>
        <taxon>Clostridia</taxon>
        <taxon>Eubacteriales</taxon>
        <taxon>Clostridiaceae</taxon>
        <taxon>Clostridium</taxon>
    </lineage>
</organism>
<gene>
    <name evidence="7" type="ORF">IO99_10850</name>
</gene>
<dbReference type="STRING" id="318464.IO99_10850"/>
<dbReference type="eggNOG" id="COG0457">
    <property type="taxonomic scope" value="Bacteria"/>
</dbReference>
<sequence>MILSEETKARTYCTDKLRLNLTDDELDEVIYVGELNKLIDILPSLYIKKGNLLYDKNLFNEAFVSYAKTLELYNAIPTKDDDMIFIYNKLAKCKIKTLCYEEALAYLCTCHSFTLENKDKNNYYNCTYNIALTYKKLDDFDNSILYIDKLLDTIDINNELTMYIQGTILKANCYLRKNSTLQAITLYKELLDNFGSELGIYKGYLYNNLALAYLNENNNNDALKYFNKAIHFRTSHDKPNLANTLMDIAKFYIKECEYKKAISRIEDGVELAKKYSDIENLLLGYSLLEQIYRELNDIEELRTLYSEMIENFKDVDPNITMEIYSKLSNLLPDGIGYNKLDTIFRVNNI</sequence>
<dbReference type="AlphaFoldDB" id="A0A084JB35"/>
<name>A0A084JB35_9CLOT</name>
<dbReference type="PROSITE" id="PS50005">
    <property type="entry name" value="TPR"/>
    <property type="match status" value="1"/>
</dbReference>
<evidence type="ECO:0000313" key="8">
    <source>
        <dbReference type="Proteomes" id="UP000028542"/>
    </source>
</evidence>
<evidence type="ECO:0000256" key="1">
    <source>
        <dbReference type="ARBA" id="ARBA00004496"/>
    </source>
</evidence>
<dbReference type="PANTHER" id="PTHR46630:SF1">
    <property type="entry name" value="TETRATRICOPEPTIDE REPEAT PROTEIN 29"/>
    <property type="match status" value="1"/>
</dbReference>
<evidence type="ECO:0000256" key="5">
    <source>
        <dbReference type="ARBA" id="ARBA00038253"/>
    </source>
</evidence>
<evidence type="ECO:0000256" key="3">
    <source>
        <dbReference type="ARBA" id="ARBA00022737"/>
    </source>
</evidence>
<dbReference type="Proteomes" id="UP000028542">
    <property type="component" value="Unassembled WGS sequence"/>
</dbReference>
<dbReference type="PANTHER" id="PTHR46630">
    <property type="entry name" value="TETRATRICOPEPTIDE REPEAT PROTEIN 29"/>
    <property type="match status" value="1"/>
</dbReference>
<keyword evidence="3" id="KW-0677">Repeat</keyword>
<reference evidence="7 8" key="1">
    <citation type="submission" date="2014-07" db="EMBL/GenBank/DDBJ databases">
        <title>Draft genome of Clostridium sulfidigenes 113A isolated from sediments associated with methane hydrate from Krishna Godavari basin.</title>
        <authorList>
            <person name="Honkalas V.S."/>
            <person name="Dabir A.P."/>
            <person name="Arora P."/>
            <person name="Dhakephalkar P.K."/>
        </authorList>
    </citation>
    <scope>NUCLEOTIDE SEQUENCE [LARGE SCALE GENOMIC DNA]</scope>
    <source>
        <strain evidence="7 8">113A</strain>
    </source>
</reference>
<dbReference type="Gene3D" id="1.25.40.10">
    <property type="entry name" value="Tetratricopeptide repeat domain"/>
    <property type="match status" value="2"/>
</dbReference>
<dbReference type="InterPro" id="IPR051476">
    <property type="entry name" value="Bac_ResReg_Asp_Phosphatase"/>
</dbReference>
<accession>A0A084JB35</accession>
<comment type="subcellular location">
    <subcellularLocation>
        <location evidence="1">Cytoplasm</location>
    </subcellularLocation>
</comment>
<dbReference type="Pfam" id="PF13181">
    <property type="entry name" value="TPR_8"/>
    <property type="match status" value="2"/>
</dbReference>
<evidence type="ECO:0000313" key="7">
    <source>
        <dbReference type="EMBL" id="KEZ86169.1"/>
    </source>
</evidence>